<dbReference type="InterPro" id="IPR001609">
    <property type="entry name" value="Myosin_head_motor_dom-like"/>
</dbReference>
<proteinExistence type="inferred from homology"/>
<dbReference type="FunFam" id="1.20.58.530:FF:000009">
    <property type="entry name" value="unconventional myosin-IXb isoform X1"/>
    <property type="match status" value="1"/>
</dbReference>
<accession>A0A061IMH7</accession>
<dbReference type="InterPro" id="IPR010844">
    <property type="entry name" value="Occludin_ELL"/>
</dbReference>
<dbReference type="InterPro" id="IPR036961">
    <property type="entry name" value="Kinesin_motor_dom_sf"/>
</dbReference>
<comment type="similarity">
    <text evidence="3">Belongs to the USE1 family.</text>
</comment>
<feature type="region of interest" description="Disordered" evidence="28">
    <location>
        <begin position="1133"/>
        <end position="1318"/>
    </location>
</feature>
<evidence type="ECO:0000259" key="33">
    <source>
        <dbReference type="PROSITE" id="PS51456"/>
    </source>
</evidence>
<dbReference type="FunFam" id="1.10.10.820:FF:000003">
    <property type="entry name" value="unconventional myosin-IXa isoform X1"/>
    <property type="match status" value="1"/>
</dbReference>
<evidence type="ECO:0000256" key="10">
    <source>
        <dbReference type="ARBA" id="ARBA00022723"/>
    </source>
</evidence>
<dbReference type="PROSITE" id="PS51980">
    <property type="entry name" value="OCEL"/>
    <property type="match status" value="1"/>
</dbReference>
<evidence type="ECO:0000256" key="12">
    <source>
        <dbReference type="ARBA" id="ARBA00022741"/>
    </source>
</evidence>
<dbReference type="InterPro" id="IPR008936">
    <property type="entry name" value="Rho_GTPase_activation_prot"/>
</dbReference>
<feature type="domain" description="OCEL" evidence="34">
    <location>
        <begin position="2237"/>
        <end position="2347"/>
    </location>
</feature>
<evidence type="ECO:0000259" key="31">
    <source>
        <dbReference type="PROSITE" id="PS50200"/>
    </source>
</evidence>
<dbReference type="InterPro" id="IPR002219">
    <property type="entry name" value="PKC_DAG/PE"/>
</dbReference>
<dbReference type="GO" id="GO:0005524">
    <property type="term" value="F:ATP binding"/>
    <property type="evidence" value="ECO:0007669"/>
    <property type="project" value="UniProtKB-UniRule"/>
</dbReference>
<evidence type="ECO:0000256" key="19">
    <source>
        <dbReference type="ARBA" id="ARBA00022989"/>
    </source>
</evidence>
<keyword evidence="11" id="KW-0677">Repeat</keyword>
<sequence length="2356" mass="266574">MSAQEAGGSGRRQQATYHLHIYPQLSTTGSQASCRVTATKDSTTTDVIRDVVASLHLDGSKRYVLVEVKESGGEEWVLDASDSPVHRVLLWPRRAQDEHPQEDGYYFVLQERNADGSIQYLHMQLLAQPTAAQGLVERGLLPRPQADFDDLCNLPELTEANLLQNLKLRFMQHKIYTYAGSILVAINPFKFLPIYNPKYVKMYENQQLGKLEPHVFALADVAYYAMLRKRVNQCIVISGESGSGKTQSTNFLIHCLTALSQKGYASGVERTILGAGPVLEAFGNAKTAHNNNSSRFGKFIQVNYLESGIVRGAVVEKYLLEKSRLVSREKDERNYHVFYYLLLGVSEEERQEFRLKQPQDYFYLNQHNLNIEDGEDLKHDFERLQQAMEMVGFLPATKKQIFSVLSAILYLGNVTYKKRATGRDEGLEVGPPEVLDTLSELLKVKRETLVEVLTKRKTVTVNDKLILPYSLSEAITARDSMAKSLYSALFDWIVLRINHALLNKKDMEEAVSCLSIGVLDIFGFEDFEQNSFEQFCINYANEQLQYYFTQHIFKLEQEEYQGEGISWHNIDYTDNVGCIHLISKKPTGLFYLLDEESNFPHATSHTLLAKFKQQHEDNKYFQGTPVLEPAFIIQHFAGRVKYQIKDFREKNMDYMRPDIVALLRGSDSSYVRQLIGMDPVAVFRWAVLRAAIRAMAVLREAGRLRAERAEKAAAGISSPGARSHTEELPRGANTPAEKLYRCAGLDFSFDRSEELDVNAFEDIMAFYETRNDLHNQIIKSLKGLPWQGEDPRRLLQSLSRLQKPRTFFLKSKGIKQKQIIPKNLLDSKSLRLIIGMTLHDRTTKSLLHLHKKKKPPSISAQFQTSLNKLLEALGKAEPFFIRCIRSNAEKKELCFDDELVLQQLRYTGMLETVRIRRSGYSAKYTFQDFTEQFQVLLPRDVQPCREAIATLLGKLQVDGRNYQIGKTKVFLKETERQALQERLHSEVLHRILLLQSWFRMVLERRHFLQMKHAALTIQACWRSHRVRRTLERTQAAVYLQAAWRGYLQRQAYHRQRHSIIRLQSLCRGHLQRRSFSQMMSEKQKAEEQAREAAAETSEGGPGPVATGEQLSEQPVEQTGDIESLGVEAETWISHRPPAGTSSPKKEAPSLEKGVPAQKTVPAESQEKVPSSREKRESRRQRGLEHVELQNKHIQSCREESSVPREPSRRASLETGESFPEDTGEHREDGLPSGAWTEATAHSPTEQAQVVGAPPGSPSPMHRPTSLALDSRVTPGVPSSTPESPKDKDNGGDSPKAQDKLESPSGSTQIQRYQHPDTERLATAVEIWRGKKLMAAGGTGAMLSQSLDLSEKHRAAGLALPPIEERRISSSTSDISRLSPVKTSSEMDGDPSTKKPAIHKKKSGDVSAGPDAGLSPGSQGDSKSAFKRLFLHKVKDKKPSLEGSVEEAEGSGGQVAQEAPTKKSLEALSSQQHRHAAGEKPLKGKKNRNRKVGQITVSEKWRESVFRKITNANELKFLDEFLLNKVNDLRSQKTPIESLFIEATERFRSNIKTMYSVPNGKIHVGYKDLMENYQIVVNNLAAERGEKDTNLVLNVFQSLLDEFTRSYTKTDFEPAKQSKAQKKKRKQERAVQEHNGHVFASYQVNIPQSCEQCLSYIWLMDKALLCSVCKMTCHKKCVHKIQSYCSYTGRRKSDPGAEPGHFGVCVDSLTSDKASVPIVLEKLLEHVEMHGLYTEGLYRKSGAANRTRELRQALQTDPAAVKLEDFPIHAITGVLKQWLRELPEPLMTFAQYGDFLRAVELPEKQEQLVAIYAVLDHLPEANHTSLERLIFHLVKQVPPPPGAKTVVLCDPTASLLEDVNRMSPGALAIIFAPCLLRCPDNSDPLTSMKDVLKITTCVEMLIKEQMRKYKMKMEEINQLEAAESIAFRRLSLLRQNAPWPLKLGFSSPYEGVRAKIPRTPVAQDSSLEELEALPEEAAGGDEDREKEMLMERIQSIKEEKQYVGALEDMLQALKVQASKPASEVISEYSRKVDFLKGMLQAEKLTSSSEKALANQFLAPGRVPTTARERVPATKTVHLQSRARYTSEMRSELLGMDSSGDLGTENQTLSLPLVLPEREMDMRQRIANGSRPVDEKHSVSELDLVLQRHQGLQEKLAEEMLGLARSLKTNTLAAQSVIKKDNQTLSHSLKMADQNLEKLKMESERLEQHTRKSVDWLLWAMLIVVCFVFISMILFIRVMPRLNKYPPVSSARDRSRYAAVFQDQHAEFSELQHHVGVTQAKLQQLEALLKSLPPPRSQKEAHVAARVRREFEKKRADPGFLDKQARCHYLKGKLRHLKAQIRKFDDQGDSDSQDSVYF</sequence>
<feature type="binding site" evidence="25">
    <location>
        <begin position="239"/>
        <end position="246"/>
    </location>
    <ligand>
        <name>ATP</name>
        <dbReference type="ChEBI" id="CHEBI:30616"/>
    </ligand>
</feature>
<evidence type="ECO:0000256" key="5">
    <source>
        <dbReference type="ARBA" id="ARBA00015843"/>
    </source>
</evidence>
<dbReference type="Gene3D" id="6.20.240.20">
    <property type="match status" value="1"/>
</dbReference>
<comment type="similarity">
    <text evidence="26">Belongs to the ELL/occludin family.</text>
</comment>
<evidence type="ECO:0000256" key="25">
    <source>
        <dbReference type="PROSITE-ProRule" id="PRU00782"/>
    </source>
</evidence>
<keyword evidence="7" id="KW-0343">GTPase activation</keyword>
<dbReference type="InterPro" id="IPR029071">
    <property type="entry name" value="Ubiquitin-like_domsf"/>
</dbReference>
<feature type="coiled-coil region" evidence="27">
    <location>
        <begin position="2180"/>
        <end position="2207"/>
    </location>
</feature>
<dbReference type="Gene3D" id="3.30.60.20">
    <property type="match status" value="1"/>
</dbReference>
<dbReference type="GO" id="GO:0000146">
    <property type="term" value="F:microfilament motor activity"/>
    <property type="evidence" value="ECO:0007669"/>
    <property type="project" value="InterPro"/>
</dbReference>
<dbReference type="GO" id="GO:0072673">
    <property type="term" value="P:lamellipodium morphogenesis"/>
    <property type="evidence" value="ECO:0007669"/>
    <property type="project" value="TreeGrafter"/>
</dbReference>
<keyword evidence="16 25" id="KW-0067">ATP-binding</keyword>
<evidence type="ECO:0000256" key="26">
    <source>
        <dbReference type="PROSITE-ProRule" id="PRU01324"/>
    </source>
</evidence>
<dbReference type="GO" id="GO:0005789">
    <property type="term" value="C:endoplasmic reticulum membrane"/>
    <property type="evidence" value="ECO:0007669"/>
    <property type="project" value="UniProtKB-SubCell"/>
</dbReference>
<dbReference type="GO" id="GO:0030027">
    <property type="term" value="C:lamellipodium"/>
    <property type="evidence" value="ECO:0007669"/>
    <property type="project" value="TreeGrafter"/>
</dbReference>
<evidence type="ECO:0000256" key="13">
    <source>
        <dbReference type="ARBA" id="ARBA00022771"/>
    </source>
</evidence>
<dbReference type="CDD" id="cd01385">
    <property type="entry name" value="MYSc_Myo9"/>
    <property type="match status" value="1"/>
</dbReference>
<dbReference type="SMART" id="SM00015">
    <property type="entry name" value="IQ"/>
    <property type="match status" value="4"/>
</dbReference>
<feature type="region of interest" description="Disordered" evidence="28">
    <location>
        <begin position="1074"/>
        <end position="1118"/>
    </location>
</feature>
<dbReference type="PROSITE" id="PS00479">
    <property type="entry name" value="ZF_DAG_PE_1"/>
    <property type="match status" value="1"/>
</dbReference>
<dbReference type="Pfam" id="PF00130">
    <property type="entry name" value="C1_1"/>
    <property type="match status" value="1"/>
</dbReference>
<keyword evidence="23 25" id="KW-0505">Motor protein</keyword>
<feature type="region of interest" description="Disordered" evidence="28">
    <location>
        <begin position="1356"/>
        <end position="1420"/>
    </location>
</feature>
<evidence type="ECO:0000256" key="9">
    <source>
        <dbReference type="ARBA" id="ARBA00022692"/>
    </source>
</evidence>
<name>A0A061IMH7_CRIGR</name>
<keyword evidence="25" id="KW-0009">Actin-binding</keyword>
<feature type="region of interest" description="Disordered" evidence="28">
    <location>
        <begin position="1436"/>
        <end position="1490"/>
    </location>
</feature>
<evidence type="ECO:0000256" key="6">
    <source>
        <dbReference type="ARBA" id="ARBA00022448"/>
    </source>
</evidence>
<keyword evidence="21 25" id="KW-0518">Myosin</keyword>
<dbReference type="GO" id="GO:0005096">
    <property type="term" value="F:GTPase activator activity"/>
    <property type="evidence" value="ECO:0007669"/>
    <property type="project" value="UniProtKB-KW"/>
</dbReference>
<evidence type="ECO:0000256" key="1">
    <source>
        <dbReference type="ARBA" id="ARBA00004163"/>
    </source>
</evidence>
<keyword evidence="20 27" id="KW-0175">Coiled coil</keyword>
<dbReference type="Gene3D" id="1.20.120.720">
    <property type="entry name" value="Myosin VI head, motor domain, U50 subdomain"/>
    <property type="match status" value="1"/>
</dbReference>
<dbReference type="Gene3D" id="1.20.58.530">
    <property type="match status" value="2"/>
</dbReference>
<dbReference type="CDD" id="cd20884">
    <property type="entry name" value="C1_Myosin-IXb"/>
    <property type="match status" value="1"/>
</dbReference>
<dbReference type="PRINTS" id="PR00193">
    <property type="entry name" value="MYOSINHEAVY"/>
</dbReference>
<dbReference type="SUPFAM" id="SSF48350">
    <property type="entry name" value="GTPase activation domain, GAP"/>
    <property type="match status" value="1"/>
</dbReference>
<protein>
    <recommendedName>
        <fullName evidence="5">Vesicle transport protein USE1</fullName>
    </recommendedName>
    <alternativeName>
        <fullName evidence="24">USE1-like protein</fullName>
    </alternativeName>
</protein>
<dbReference type="PROSITE" id="PS50200">
    <property type="entry name" value="RA"/>
    <property type="match status" value="1"/>
</dbReference>
<feature type="domain" description="Myosin motor" evidence="33">
    <location>
        <begin position="146"/>
        <end position="984"/>
    </location>
</feature>
<dbReference type="Pfam" id="PF07303">
    <property type="entry name" value="Occludin_ELL"/>
    <property type="match status" value="1"/>
</dbReference>
<dbReference type="InterPro" id="IPR046349">
    <property type="entry name" value="C1-like_sf"/>
</dbReference>
<dbReference type="Gene3D" id="6.10.140.340">
    <property type="match status" value="1"/>
</dbReference>
<evidence type="ECO:0000256" key="11">
    <source>
        <dbReference type="ARBA" id="ARBA00022737"/>
    </source>
</evidence>
<dbReference type="SMART" id="SM00109">
    <property type="entry name" value="C1"/>
    <property type="match status" value="1"/>
</dbReference>
<dbReference type="Gene3D" id="1.10.555.10">
    <property type="entry name" value="Rho GTPase activation protein"/>
    <property type="match status" value="1"/>
</dbReference>
<evidence type="ECO:0000256" key="8">
    <source>
        <dbReference type="ARBA" id="ARBA00022490"/>
    </source>
</evidence>
<keyword evidence="8" id="KW-0963">Cytoplasm</keyword>
<dbReference type="Pfam" id="PF00612">
    <property type="entry name" value="IQ"/>
    <property type="match status" value="4"/>
</dbReference>
<keyword evidence="6" id="KW-0813">Transport</keyword>
<dbReference type="SUPFAM" id="SSF144292">
    <property type="entry name" value="occludin/ELL-like"/>
    <property type="match status" value="1"/>
</dbReference>
<dbReference type="PROSITE" id="PS50096">
    <property type="entry name" value="IQ"/>
    <property type="match status" value="3"/>
</dbReference>
<feature type="compositionally biased region" description="Basic and acidic residues" evidence="28">
    <location>
        <begin position="1081"/>
        <end position="1093"/>
    </location>
</feature>
<evidence type="ECO:0000256" key="15">
    <source>
        <dbReference type="ARBA" id="ARBA00022833"/>
    </source>
</evidence>
<evidence type="ECO:0000256" key="23">
    <source>
        <dbReference type="ARBA" id="ARBA00023175"/>
    </source>
</evidence>
<comment type="subcellular location">
    <subcellularLocation>
        <location evidence="2">Cytoplasm</location>
    </subcellularLocation>
    <subcellularLocation>
        <location evidence="1">Endoplasmic reticulum membrane</location>
        <topology evidence="1">Single-pass type IV membrane protein</topology>
    </subcellularLocation>
</comment>
<feature type="domain" description="Phorbol-ester/DAG-type" evidence="30">
    <location>
        <begin position="1635"/>
        <end position="1684"/>
    </location>
</feature>
<dbReference type="FunFam" id="3.30.60.20:FF:000020">
    <property type="entry name" value="Putative unconventional myosin-IXa"/>
    <property type="match status" value="1"/>
</dbReference>
<dbReference type="Pfam" id="PF00063">
    <property type="entry name" value="Myosin_head"/>
    <property type="match status" value="2"/>
</dbReference>
<keyword evidence="14" id="KW-0256">Endoplasmic reticulum</keyword>
<evidence type="ECO:0000256" key="14">
    <source>
        <dbReference type="ARBA" id="ARBA00022824"/>
    </source>
</evidence>
<dbReference type="FunFam" id="1.20.120.720:FF:000003">
    <property type="entry name" value="Putative unconventional myosin-IXa"/>
    <property type="match status" value="1"/>
</dbReference>
<evidence type="ECO:0000256" key="2">
    <source>
        <dbReference type="ARBA" id="ARBA00004496"/>
    </source>
</evidence>
<dbReference type="GO" id="GO:0008270">
    <property type="term" value="F:zinc ion binding"/>
    <property type="evidence" value="ECO:0007669"/>
    <property type="project" value="UniProtKB-KW"/>
</dbReference>
<dbReference type="InterPro" id="IPR036023">
    <property type="entry name" value="MYSc_Myo9"/>
</dbReference>
<dbReference type="FunFam" id="1.20.58.530:FF:000005">
    <property type="entry name" value="unconventional myosin-IXa isoform X1"/>
    <property type="match status" value="1"/>
</dbReference>
<dbReference type="GO" id="GO:0016887">
    <property type="term" value="F:ATP hydrolysis activity"/>
    <property type="evidence" value="ECO:0007669"/>
    <property type="project" value="TreeGrafter"/>
</dbReference>
<evidence type="ECO:0000256" key="3">
    <source>
        <dbReference type="ARBA" id="ARBA00007891"/>
    </source>
</evidence>
<dbReference type="SMART" id="SM00314">
    <property type="entry name" value="RA"/>
    <property type="match status" value="1"/>
</dbReference>
<feature type="region of interest" description="Actin-binding" evidence="25">
    <location>
        <begin position="866"/>
        <end position="888"/>
    </location>
</feature>
<feature type="compositionally biased region" description="Low complexity" evidence="28">
    <location>
        <begin position="1368"/>
        <end position="1378"/>
    </location>
</feature>
<dbReference type="Pfam" id="PF00620">
    <property type="entry name" value="RhoGAP"/>
    <property type="match status" value="1"/>
</dbReference>
<dbReference type="FunFam" id="1.20.5.190:FF:000013">
    <property type="entry name" value="unconventional myosin-IXa isoform X2"/>
    <property type="match status" value="1"/>
</dbReference>
<feature type="domain" description="Ras-associating" evidence="31">
    <location>
        <begin position="15"/>
        <end position="114"/>
    </location>
</feature>
<feature type="compositionally biased region" description="Basic and acidic residues" evidence="28">
    <location>
        <begin position="1283"/>
        <end position="1301"/>
    </location>
</feature>
<dbReference type="SMART" id="SM00242">
    <property type="entry name" value="MYSc"/>
    <property type="match status" value="1"/>
</dbReference>
<dbReference type="PROSITE" id="PS51456">
    <property type="entry name" value="MYOSIN_MOTOR"/>
    <property type="match status" value="1"/>
</dbReference>
<dbReference type="GO" id="GO:0030048">
    <property type="term" value="P:actin filament-based movement"/>
    <property type="evidence" value="ECO:0007669"/>
    <property type="project" value="TreeGrafter"/>
</dbReference>
<evidence type="ECO:0000256" key="7">
    <source>
        <dbReference type="ARBA" id="ARBA00022468"/>
    </source>
</evidence>
<dbReference type="GO" id="GO:0001726">
    <property type="term" value="C:ruffle"/>
    <property type="evidence" value="ECO:0007669"/>
    <property type="project" value="TreeGrafter"/>
</dbReference>
<dbReference type="Pfam" id="PF00788">
    <property type="entry name" value="RA"/>
    <property type="match status" value="1"/>
</dbReference>
<evidence type="ECO:0000256" key="24">
    <source>
        <dbReference type="ARBA" id="ARBA00032711"/>
    </source>
</evidence>
<feature type="transmembrane region" description="Helical" evidence="29">
    <location>
        <begin position="2214"/>
        <end position="2234"/>
    </location>
</feature>
<keyword evidence="15" id="KW-0862">Zinc</keyword>
<comment type="similarity">
    <text evidence="4 25">Belongs to the TRAFAC class myosin-kinesin ATPase superfamily. Myosin family.</text>
</comment>
<evidence type="ECO:0000256" key="20">
    <source>
        <dbReference type="ARBA" id="ARBA00023054"/>
    </source>
</evidence>
<keyword evidence="17" id="KW-0931">ER-Golgi transport</keyword>
<evidence type="ECO:0000256" key="22">
    <source>
        <dbReference type="ARBA" id="ARBA00023136"/>
    </source>
</evidence>
<keyword evidence="13" id="KW-0863">Zinc-finger</keyword>
<keyword evidence="18" id="KW-0653">Protein transport</keyword>
<dbReference type="PROSITE" id="PS50081">
    <property type="entry name" value="ZF_DAG_PE_2"/>
    <property type="match status" value="1"/>
</dbReference>
<dbReference type="Gene3D" id="1.10.10.820">
    <property type="match status" value="1"/>
</dbReference>
<keyword evidence="10" id="KW-0479">Metal-binding</keyword>
<dbReference type="Gene3D" id="3.40.850.10">
    <property type="entry name" value="Kinesin motor domain"/>
    <property type="match status" value="2"/>
</dbReference>
<feature type="compositionally biased region" description="Acidic residues" evidence="28">
    <location>
        <begin position="1965"/>
        <end position="1979"/>
    </location>
</feature>
<dbReference type="InterPro" id="IPR027417">
    <property type="entry name" value="P-loop_NTPase"/>
</dbReference>
<dbReference type="InterPro" id="IPR046987">
    <property type="entry name" value="Myo9"/>
</dbReference>
<evidence type="ECO:0000256" key="27">
    <source>
        <dbReference type="SAM" id="Coils"/>
    </source>
</evidence>
<dbReference type="PANTHER" id="PTHR46184">
    <property type="entry name" value="UNCONVENTIONAL MYOSIN-IXB-LIKE PROTEIN"/>
    <property type="match status" value="1"/>
</dbReference>
<dbReference type="EMBL" id="KE664018">
    <property type="protein sequence ID" value="ERE90469.1"/>
    <property type="molecule type" value="Genomic_DNA"/>
</dbReference>
<evidence type="ECO:0000313" key="35">
    <source>
        <dbReference type="EMBL" id="ERE90469.1"/>
    </source>
</evidence>
<evidence type="ECO:0000259" key="34">
    <source>
        <dbReference type="PROSITE" id="PS51980"/>
    </source>
</evidence>
<dbReference type="InterPro" id="IPR000198">
    <property type="entry name" value="RhoGAP_dom"/>
</dbReference>
<keyword evidence="19 29" id="KW-1133">Transmembrane helix</keyword>
<dbReference type="SUPFAM" id="SSF52540">
    <property type="entry name" value="P-loop containing nucleoside triphosphate hydrolases"/>
    <property type="match status" value="2"/>
</dbReference>
<evidence type="ECO:0000259" key="30">
    <source>
        <dbReference type="PROSITE" id="PS50081"/>
    </source>
</evidence>
<dbReference type="Gene3D" id="1.20.5.190">
    <property type="match status" value="2"/>
</dbReference>
<organism evidence="35 36">
    <name type="scientific">Cricetulus griseus</name>
    <name type="common">Chinese hamster</name>
    <name type="synonym">Cricetulus barabensis griseus</name>
    <dbReference type="NCBI Taxonomy" id="10029"/>
    <lineage>
        <taxon>Eukaryota</taxon>
        <taxon>Metazoa</taxon>
        <taxon>Chordata</taxon>
        <taxon>Craniata</taxon>
        <taxon>Vertebrata</taxon>
        <taxon>Euteleostomi</taxon>
        <taxon>Mammalia</taxon>
        <taxon>Eutheria</taxon>
        <taxon>Euarchontoglires</taxon>
        <taxon>Glires</taxon>
        <taxon>Rodentia</taxon>
        <taxon>Myomorpha</taxon>
        <taxon>Muroidea</taxon>
        <taxon>Cricetidae</taxon>
        <taxon>Cricetinae</taxon>
        <taxon>Cricetulus</taxon>
    </lineage>
</organism>
<keyword evidence="22 29" id="KW-0472">Membrane</keyword>
<evidence type="ECO:0000259" key="32">
    <source>
        <dbReference type="PROSITE" id="PS50238"/>
    </source>
</evidence>
<dbReference type="FunFam" id="3.40.850.10:FF:000008">
    <property type="entry name" value="Putative unconventional myosin-IXa"/>
    <property type="match status" value="1"/>
</dbReference>
<dbReference type="SMART" id="SM00324">
    <property type="entry name" value="RhoGAP"/>
    <property type="match status" value="1"/>
</dbReference>
<keyword evidence="9 29" id="KW-0812">Transmembrane</keyword>
<dbReference type="CDD" id="cd15860">
    <property type="entry name" value="SNARE_USE1"/>
    <property type="match status" value="1"/>
</dbReference>
<feature type="domain" description="Rho-GAP" evidence="32">
    <location>
        <begin position="1706"/>
        <end position="1908"/>
    </location>
</feature>
<reference evidence="36" key="1">
    <citation type="journal article" date="2013" name="Nat. Biotechnol.">
        <title>Chinese hamster genome sequenced from sorted chromosomes.</title>
        <authorList>
            <person name="Brinkrolf K."/>
            <person name="Rupp O."/>
            <person name="Laux H."/>
            <person name="Kollin F."/>
            <person name="Ernst W."/>
            <person name="Linke B."/>
            <person name="Kofler R."/>
            <person name="Romand S."/>
            <person name="Hesse F."/>
            <person name="Budach W.E."/>
            <person name="Galosy S."/>
            <person name="Muller D."/>
            <person name="Noll T."/>
            <person name="Wienberg J."/>
            <person name="Jostock T."/>
            <person name="Leonard M."/>
            <person name="Grillari J."/>
            <person name="Tauch A."/>
            <person name="Goesmann A."/>
            <person name="Helk B."/>
            <person name="Mott J.E."/>
            <person name="Puhler A."/>
            <person name="Borth N."/>
        </authorList>
    </citation>
    <scope>NUCLEOTIDE SEQUENCE [LARGE SCALE GENOMIC DNA]</scope>
    <source>
        <strain evidence="36">17A/GY</strain>
    </source>
</reference>
<gene>
    <name evidence="35" type="ORF">H671_1g1656</name>
</gene>
<dbReference type="GO" id="GO:0051015">
    <property type="term" value="F:actin filament binding"/>
    <property type="evidence" value="ECO:0007669"/>
    <property type="project" value="TreeGrafter"/>
</dbReference>
<dbReference type="SUPFAM" id="SSF57889">
    <property type="entry name" value="Cysteine-rich domain"/>
    <property type="match status" value="1"/>
</dbReference>
<dbReference type="Proteomes" id="UP000030759">
    <property type="component" value="Unassembled WGS sequence"/>
</dbReference>
<evidence type="ECO:0000256" key="16">
    <source>
        <dbReference type="ARBA" id="ARBA00022840"/>
    </source>
</evidence>
<dbReference type="GO" id="GO:0016192">
    <property type="term" value="P:vesicle-mediated transport"/>
    <property type="evidence" value="ECO:0007669"/>
    <property type="project" value="UniProtKB-KW"/>
</dbReference>
<dbReference type="CDD" id="cd23767">
    <property type="entry name" value="IQCD"/>
    <property type="match status" value="1"/>
</dbReference>
<evidence type="ECO:0000256" key="4">
    <source>
        <dbReference type="ARBA" id="ARBA00008314"/>
    </source>
</evidence>
<evidence type="ECO:0000256" key="28">
    <source>
        <dbReference type="SAM" id="MobiDB-lite"/>
    </source>
</evidence>
<dbReference type="InterPro" id="IPR019150">
    <property type="entry name" value="Vesicle_transport_protein_Use1"/>
</dbReference>
<dbReference type="SUPFAM" id="SSF54236">
    <property type="entry name" value="Ubiquitin-like"/>
    <property type="match status" value="1"/>
</dbReference>
<dbReference type="FunFam" id="3.40.850.10:FF:000013">
    <property type="entry name" value="unconventional myosin-IXa isoform X1"/>
    <property type="match status" value="1"/>
</dbReference>
<dbReference type="PANTHER" id="PTHR46184:SF2">
    <property type="entry name" value="UNCONVENTIONAL MYOSIN-IXB"/>
    <property type="match status" value="1"/>
</dbReference>
<feature type="compositionally biased region" description="Basic and acidic residues" evidence="28">
    <location>
        <begin position="1164"/>
        <end position="1211"/>
    </location>
</feature>
<keyword evidence="12 25" id="KW-0547">Nucleotide-binding</keyword>
<dbReference type="PROSITE" id="PS50238">
    <property type="entry name" value="RHOGAP"/>
    <property type="match status" value="1"/>
</dbReference>
<evidence type="ECO:0000256" key="29">
    <source>
        <dbReference type="SAM" id="Phobius"/>
    </source>
</evidence>
<evidence type="ECO:0000256" key="18">
    <source>
        <dbReference type="ARBA" id="ARBA00022927"/>
    </source>
</evidence>
<dbReference type="GO" id="GO:0016459">
    <property type="term" value="C:myosin complex"/>
    <property type="evidence" value="ECO:0007669"/>
    <property type="project" value="UniProtKB-KW"/>
</dbReference>
<evidence type="ECO:0000256" key="21">
    <source>
        <dbReference type="ARBA" id="ARBA00023123"/>
    </source>
</evidence>
<dbReference type="GO" id="GO:0035556">
    <property type="term" value="P:intracellular signal transduction"/>
    <property type="evidence" value="ECO:0007669"/>
    <property type="project" value="InterPro"/>
</dbReference>
<dbReference type="GO" id="GO:0015031">
    <property type="term" value="P:protein transport"/>
    <property type="evidence" value="ECO:0007669"/>
    <property type="project" value="UniProtKB-KW"/>
</dbReference>
<dbReference type="Pfam" id="PF09753">
    <property type="entry name" value="Use1"/>
    <property type="match status" value="1"/>
</dbReference>
<evidence type="ECO:0000256" key="17">
    <source>
        <dbReference type="ARBA" id="ARBA00022892"/>
    </source>
</evidence>
<dbReference type="InterPro" id="IPR000048">
    <property type="entry name" value="IQ_motif_EF-hand-BS"/>
</dbReference>
<dbReference type="InterPro" id="IPR000159">
    <property type="entry name" value="RA_dom"/>
</dbReference>
<dbReference type="GO" id="GO:0005884">
    <property type="term" value="C:actin filament"/>
    <property type="evidence" value="ECO:0007669"/>
    <property type="project" value="TreeGrafter"/>
</dbReference>
<feature type="region of interest" description="Disordered" evidence="28">
    <location>
        <begin position="1959"/>
        <end position="1984"/>
    </location>
</feature>
<evidence type="ECO:0000313" key="36">
    <source>
        <dbReference type="Proteomes" id="UP000030759"/>
    </source>
</evidence>